<organism evidence="1 2">
    <name type="scientific">Actinoplanes awajinensis subsp. mycoplanecinus</name>
    <dbReference type="NCBI Taxonomy" id="135947"/>
    <lineage>
        <taxon>Bacteria</taxon>
        <taxon>Bacillati</taxon>
        <taxon>Actinomycetota</taxon>
        <taxon>Actinomycetes</taxon>
        <taxon>Micromonosporales</taxon>
        <taxon>Micromonosporaceae</taxon>
        <taxon>Actinoplanes</taxon>
    </lineage>
</organism>
<gene>
    <name evidence="1" type="ORF">ADL15_04895</name>
</gene>
<proteinExistence type="predicted"/>
<keyword evidence="2" id="KW-1185">Reference proteome</keyword>
<comment type="caution">
    <text evidence="1">The sequence shown here is derived from an EMBL/GenBank/DDBJ whole genome shotgun (WGS) entry which is preliminary data.</text>
</comment>
<evidence type="ECO:0000313" key="2">
    <source>
        <dbReference type="Proteomes" id="UP000053244"/>
    </source>
</evidence>
<accession>A0A0X3V9V7</accession>
<evidence type="ECO:0000313" key="1">
    <source>
        <dbReference type="EMBL" id="KUL41583.1"/>
    </source>
</evidence>
<dbReference type="AlphaFoldDB" id="A0A0X3V9V7"/>
<sequence>MDALVFRLPLLLDQAGRAVDETVLAVGGKAATARAVQLHLARAAGTLESTQQAVASGMTTALATTSRTQLTALQDLIDAEYSATVSRHVSATSAGAEEIAGGIGSVTEEARRTTAAADTTARSAHELADAATRLRDVVATFTT</sequence>
<dbReference type="Proteomes" id="UP000053244">
    <property type="component" value="Unassembled WGS sequence"/>
</dbReference>
<reference evidence="1 2" key="1">
    <citation type="submission" date="2015-10" db="EMBL/GenBank/DDBJ databases">
        <authorList>
            <person name="Gilbert D.G."/>
        </authorList>
    </citation>
    <scope>NUCLEOTIDE SEQUENCE [LARGE SCALE GENOMIC DNA]</scope>
    <source>
        <strain evidence="1 2">NRRL B-16712</strain>
    </source>
</reference>
<dbReference type="EMBL" id="LLZH01000013">
    <property type="protein sequence ID" value="KUL41583.1"/>
    <property type="molecule type" value="Genomic_DNA"/>
</dbReference>
<name>A0A0X3V9V7_9ACTN</name>
<protein>
    <submittedName>
        <fullName evidence="1">Uncharacterized protein</fullName>
    </submittedName>
</protein>